<dbReference type="EMBL" id="LBIC01000010">
    <property type="protein sequence ID" value="KKW90441.1"/>
    <property type="molecule type" value="Genomic_DNA"/>
</dbReference>
<name>A0A0M3AND0_9SPHN</name>
<dbReference type="STRING" id="56193.YP76_20890"/>
<reference evidence="1 2" key="1">
    <citation type="submission" date="2015-04" db="EMBL/GenBank/DDBJ databases">
        <title>Genome sequence of aromatic hydrocarbons-degrading Sphingobium chungbukense DJ77.</title>
        <authorList>
            <person name="Kim Y.-C."/>
            <person name="Chae J.-C."/>
        </authorList>
    </citation>
    <scope>NUCLEOTIDE SEQUENCE [LARGE SCALE GENOMIC DNA]</scope>
    <source>
        <strain evidence="1 2">DJ77</strain>
    </source>
</reference>
<protein>
    <submittedName>
        <fullName evidence="1">Uncharacterized protein</fullName>
    </submittedName>
</protein>
<sequence length="116" mass="12699">MSGMERERVVVEMGTSRGFQSGDVADGGSIMIISGFPLVFTRLFRSRTPGGYAVTIFRFDRALEHATPILTFAAPTFARSFAIFRGQFYFGLGTETGKDVKLSEAAGTVLRTPRVH</sequence>
<keyword evidence="2" id="KW-1185">Reference proteome</keyword>
<gene>
    <name evidence="1" type="ORF">YP76_20890</name>
</gene>
<accession>A0A0M3AND0</accession>
<evidence type="ECO:0000313" key="1">
    <source>
        <dbReference type="EMBL" id="KKW90441.1"/>
    </source>
</evidence>
<evidence type="ECO:0000313" key="2">
    <source>
        <dbReference type="Proteomes" id="UP000033874"/>
    </source>
</evidence>
<dbReference type="PATRIC" id="fig|56193.3.peg.4387"/>
<proteinExistence type="predicted"/>
<organism evidence="1 2">
    <name type="scientific">Sphingobium chungbukense</name>
    <dbReference type="NCBI Taxonomy" id="56193"/>
    <lineage>
        <taxon>Bacteria</taxon>
        <taxon>Pseudomonadati</taxon>
        <taxon>Pseudomonadota</taxon>
        <taxon>Alphaproteobacteria</taxon>
        <taxon>Sphingomonadales</taxon>
        <taxon>Sphingomonadaceae</taxon>
        <taxon>Sphingobium</taxon>
    </lineage>
</organism>
<dbReference type="AlphaFoldDB" id="A0A0M3AND0"/>
<dbReference type="Proteomes" id="UP000033874">
    <property type="component" value="Unassembled WGS sequence"/>
</dbReference>
<comment type="caution">
    <text evidence="1">The sequence shown here is derived from an EMBL/GenBank/DDBJ whole genome shotgun (WGS) entry which is preliminary data.</text>
</comment>